<proteinExistence type="inferred from homology"/>
<reference evidence="5 6" key="1">
    <citation type="submission" date="2016-10" db="EMBL/GenBank/DDBJ databases">
        <authorList>
            <person name="Varghese N."/>
            <person name="Submissions S."/>
        </authorList>
    </citation>
    <scope>NUCLEOTIDE SEQUENCE [LARGE SCALE GENOMIC DNA]</scope>
    <source>
        <strain evidence="6">DSM 19823 / KCTC 23066 / CCTCC M 208030 / D25</strain>
    </source>
</reference>
<evidence type="ECO:0000313" key="6">
    <source>
        <dbReference type="Proteomes" id="UP000183496"/>
    </source>
</evidence>
<comment type="caution">
    <text evidence="5">The sequence shown here is derived from an EMBL/GenBank/DDBJ whole genome shotgun (WGS) entry which is preliminary data.</text>
</comment>
<evidence type="ECO:0000256" key="3">
    <source>
        <dbReference type="ARBA" id="ARBA00023239"/>
    </source>
</evidence>
<sequence>MAFHLYLDYMKPAVKIIECPRDAMQGIKMFIPTEKKAQYIQSLLRVGFDTIDFGSFVSPKAIPQMQDTAELLAQLDLSKTESKLLAIIANTRGAEQAAEHKEIQYLGFPFSISENFQMRNTHKTIAESIVTLDEILNIATKADKEVVAYLSMGFGNPYGDPWDVDIVGDWTEKLSKMGVKILSLSDTVGSSTPEVIDYLFSNLIPAYPNIEFGAHLHTTPDSWFEKIDAAYKAGCLRYDGAIKGYGGCPMAKDDLTGNMPTEKMLSYFTANKVDTNLSAMSFESSYNEALKIFNFFH</sequence>
<accession>A0AAJ5BF98</accession>
<evidence type="ECO:0000313" key="5">
    <source>
        <dbReference type="EMBL" id="SER49779.1"/>
    </source>
</evidence>
<comment type="similarity">
    <text evidence="1">Belongs to the HMG-CoA lyase family.</text>
</comment>
<dbReference type="GO" id="GO:0004419">
    <property type="term" value="F:hydroxymethylglutaryl-CoA lyase activity"/>
    <property type="evidence" value="ECO:0007669"/>
    <property type="project" value="TreeGrafter"/>
</dbReference>
<dbReference type="InterPro" id="IPR000891">
    <property type="entry name" value="PYR_CT"/>
</dbReference>
<dbReference type="PANTHER" id="PTHR42738:SF7">
    <property type="entry name" value="HYDROXYMETHYLGLUTARYL-COA LYASE"/>
    <property type="match status" value="1"/>
</dbReference>
<organism evidence="5 6">
    <name type="scientific">Myroides profundi</name>
    <dbReference type="NCBI Taxonomy" id="480520"/>
    <lineage>
        <taxon>Bacteria</taxon>
        <taxon>Pseudomonadati</taxon>
        <taxon>Bacteroidota</taxon>
        <taxon>Flavobacteriia</taxon>
        <taxon>Flavobacteriales</taxon>
        <taxon>Flavobacteriaceae</taxon>
        <taxon>Myroides</taxon>
    </lineage>
</organism>
<gene>
    <name evidence="5" type="ORF">SAMN04488089_11766</name>
</gene>
<dbReference type="CDD" id="cd07938">
    <property type="entry name" value="DRE_TIM_HMGL"/>
    <property type="match status" value="1"/>
</dbReference>
<keyword evidence="6" id="KW-1185">Reference proteome</keyword>
<dbReference type="GO" id="GO:0006552">
    <property type="term" value="P:L-leucine catabolic process"/>
    <property type="evidence" value="ECO:0007669"/>
    <property type="project" value="TreeGrafter"/>
</dbReference>
<dbReference type="Gene3D" id="3.20.20.70">
    <property type="entry name" value="Aldolase class I"/>
    <property type="match status" value="1"/>
</dbReference>
<name>A0AAJ5BF98_MYRPR</name>
<dbReference type="GO" id="GO:0046872">
    <property type="term" value="F:metal ion binding"/>
    <property type="evidence" value="ECO:0007669"/>
    <property type="project" value="UniProtKB-KW"/>
</dbReference>
<dbReference type="PANTHER" id="PTHR42738">
    <property type="entry name" value="HYDROXYMETHYLGLUTARYL-COA LYASE"/>
    <property type="match status" value="1"/>
</dbReference>
<keyword evidence="2" id="KW-0479">Metal-binding</keyword>
<dbReference type="AlphaFoldDB" id="A0AAJ5BF98"/>
<dbReference type="EMBL" id="FOFY01000017">
    <property type="protein sequence ID" value="SER49779.1"/>
    <property type="molecule type" value="Genomic_DNA"/>
</dbReference>
<protein>
    <submittedName>
        <fullName evidence="5">Hydroxymethylglutaryl-CoA lyase</fullName>
    </submittedName>
</protein>
<dbReference type="SUPFAM" id="SSF51569">
    <property type="entry name" value="Aldolase"/>
    <property type="match status" value="1"/>
</dbReference>
<keyword evidence="3 5" id="KW-0456">Lyase</keyword>
<dbReference type="GO" id="GO:0046951">
    <property type="term" value="P:ketone body biosynthetic process"/>
    <property type="evidence" value="ECO:0007669"/>
    <property type="project" value="TreeGrafter"/>
</dbReference>
<evidence type="ECO:0000259" key="4">
    <source>
        <dbReference type="PROSITE" id="PS50991"/>
    </source>
</evidence>
<evidence type="ECO:0000256" key="2">
    <source>
        <dbReference type="ARBA" id="ARBA00022723"/>
    </source>
</evidence>
<dbReference type="InterPro" id="IPR013785">
    <property type="entry name" value="Aldolase_TIM"/>
</dbReference>
<dbReference type="Proteomes" id="UP000183496">
    <property type="component" value="Unassembled WGS sequence"/>
</dbReference>
<dbReference type="PROSITE" id="PS50991">
    <property type="entry name" value="PYR_CT"/>
    <property type="match status" value="1"/>
</dbReference>
<feature type="domain" description="Pyruvate carboxyltransferase" evidence="4">
    <location>
        <begin position="13"/>
        <end position="281"/>
    </location>
</feature>
<evidence type="ECO:0000256" key="1">
    <source>
        <dbReference type="ARBA" id="ARBA00009405"/>
    </source>
</evidence>
<dbReference type="InterPro" id="IPR043594">
    <property type="entry name" value="HMGL"/>
</dbReference>
<dbReference type="Pfam" id="PF00682">
    <property type="entry name" value="HMGL-like"/>
    <property type="match status" value="1"/>
</dbReference>